<organism evidence="2 3">
    <name type="scientific">Dryococelus australis</name>
    <dbReference type="NCBI Taxonomy" id="614101"/>
    <lineage>
        <taxon>Eukaryota</taxon>
        <taxon>Metazoa</taxon>
        <taxon>Ecdysozoa</taxon>
        <taxon>Arthropoda</taxon>
        <taxon>Hexapoda</taxon>
        <taxon>Insecta</taxon>
        <taxon>Pterygota</taxon>
        <taxon>Neoptera</taxon>
        <taxon>Polyneoptera</taxon>
        <taxon>Phasmatodea</taxon>
        <taxon>Verophasmatodea</taxon>
        <taxon>Anareolatae</taxon>
        <taxon>Phasmatidae</taxon>
        <taxon>Eurycanthinae</taxon>
        <taxon>Dryococelus</taxon>
    </lineage>
</organism>
<protein>
    <recommendedName>
        <fullName evidence="4">CCHC-type domain-containing protein</fullName>
    </recommendedName>
</protein>
<feature type="region of interest" description="Disordered" evidence="1">
    <location>
        <begin position="446"/>
        <end position="468"/>
    </location>
</feature>
<evidence type="ECO:0008006" key="4">
    <source>
        <dbReference type="Google" id="ProtNLM"/>
    </source>
</evidence>
<dbReference type="EMBL" id="JARBHB010000004">
    <property type="protein sequence ID" value="KAJ8886701.1"/>
    <property type="molecule type" value="Genomic_DNA"/>
</dbReference>
<evidence type="ECO:0000313" key="2">
    <source>
        <dbReference type="EMBL" id="KAJ8886701.1"/>
    </source>
</evidence>
<feature type="compositionally biased region" description="Polar residues" evidence="1">
    <location>
        <begin position="112"/>
        <end position="123"/>
    </location>
</feature>
<feature type="compositionally biased region" description="Basic residues" evidence="1">
    <location>
        <begin position="453"/>
        <end position="465"/>
    </location>
</feature>
<evidence type="ECO:0000313" key="3">
    <source>
        <dbReference type="Proteomes" id="UP001159363"/>
    </source>
</evidence>
<name>A0ABQ9HRJ3_9NEOP</name>
<dbReference type="Proteomes" id="UP001159363">
    <property type="component" value="Chromosome X"/>
</dbReference>
<accession>A0ABQ9HRJ3</accession>
<sequence length="609" mass="67149">MLEVVVMIIHDGSCDVIQDGFYSTIRRHQLLCQDVTFYDGQPKTCGYCDEAGHLGAECPKEKLQQLRPCREWGTLSSQQAGTKLWKAVSATLPDAASSINSYFHPDMETLTTSLLPPSVSQKPQTEETDDGDMCQSMENLFSSGDPGLSSRADDFPPVILAMPHQVVSSPHIDATTFQGASLECESQSLLKTPVEGQQTNSTPNLQVWVALAEVTSTLVECVKDIHEVKASVSGPSCLRANQLLSLGIDKNQVRLQISCNIGFSERRNTCGTKQRARFLEALLLPLHSPLLETAVGLCGVCDVTRKTPSILQKHHAFLISLESRTKLRVVGSAVASPVYTVRVLVAIDTGGEFYDRLNDYDELATRGWGLIALEPAGHHIVWSPSAILEVTSSTTSPIHSTRICKPDTMQTRYLHRRSTKYENHQTLDLEKNSSMGISTTMKSKVKMGLGDKSKRKAQSKQKAQVKRNVVTKGRKTLKAKKTSSGLCFTLLSPALGALRGLIRASSSIARVVNTAFNEQKQFSKQMQIWKLSPLVKKKGQGVFMRDDLPPKPKRHECAIIILDTTAGCHMHWVSYVKKAKYADNYDSFGNSGPPPELCKDLKYTKLTNN</sequence>
<evidence type="ECO:0000256" key="1">
    <source>
        <dbReference type="SAM" id="MobiDB-lite"/>
    </source>
</evidence>
<gene>
    <name evidence="2" type="ORF">PR048_012913</name>
</gene>
<comment type="caution">
    <text evidence="2">The sequence shown here is derived from an EMBL/GenBank/DDBJ whole genome shotgun (WGS) entry which is preliminary data.</text>
</comment>
<feature type="region of interest" description="Disordered" evidence="1">
    <location>
        <begin position="112"/>
        <end position="131"/>
    </location>
</feature>
<keyword evidence="3" id="KW-1185">Reference proteome</keyword>
<reference evidence="2 3" key="1">
    <citation type="submission" date="2023-02" db="EMBL/GenBank/DDBJ databases">
        <title>LHISI_Scaffold_Assembly.</title>
        <authorList>
            <person name="Stuart O.P."/>
            <person name="Cleave R."/>
            <person name="Magrath M.J.L."/>
            <person name="Mikheyev A.S."/>
        </authorList>
    </citation>
    <scope>NUCLEOTIDE SEQUENCE [LARGE SCALE GENOMIC DNA]</scope>
    <source>
        <strain evidence="2">Daus_M_001</strain>
        <tissue evidence="2">Leg muscle</tissue>
    </source>
</reference>
<proteinExistence type="predicted"/>